<dbReference type="PANTHER" id="PTHR46515:SF1">
    <property type="entry name" value="TATA ELEMENT MODULATORY FACTOR"/>
    <property type="match status" value="1"/>
</dbReference>
<organism evidence="4 6">
    <name type="scientific">Bursaphelenchus xylophilus</name>
    <name type="common">Pinewood nematode worm</name>
    <name type="synonym">Aphelenchoides xylophilus</name>
    <dbReference type="NCBI Taxonomy" id="6326"/>
    <lineage>
        <taxon>Eukaryota</taxon>
        <taxon>Metazoa</taxon>
        <taxon>Ecdysozoa</taxon>
        <taxon>Nematoda</taxon>
        <taxon>Chromadorea</taxon>
        <taxon>Rhabditida</taxon>
        <taxon>Tylenchina</taxon>
        <taxon>Tylenchomorpha</taxon>
        <taxon>Aphelenchoidea</taxon>
        <taxon>Aphelenchoididae</taxon>
        <taxon>Bursaphelenchus</taxon>
    </lineage>
</organism>
<evidence type="ECO:0000313" key="3">
    <source>
        <dbReference type="EMBL" id="CAD5221654.1"/>
    </source>
</evidence>
<feature type="coiled-coil region" evidence="1">
    <location>
        <begin position="464"/>
        <end position="544"/>
    </location>
</feature>
<evidence type="ECO:0000313" key="4">
    <source>
        <dbReference type="Proteomes" id="UP000095284"/>
    </source>
</evidence>
<feature type="region of interest" description="Disordered" evidence="2">
    <location>
        <begin position="121"/>
        <end position="163"/>
    </location>
</feature>
<dbReference type="GO" id="GO:0005783">
    <property type="term" value="C:endoplasmic reticulum"/>
    <property type="evidence" value="ECO:0007669"/>
    <property type="project" value="TreeGrafter"/>
</dbReference>
<feature type="compositionally biased region" description="Basic and acidic residues" evidence="2">
    <location>
        <begin position="30"/>
        <end position="40"/>
    </location>
</feature>
<feature type="region of interest" description="Disordered" evidence="2">
    <location>
        <begin position="30"/>
        <end position="102"/>
    </location>
</feature>
<name>A0A1I7ST58_BURXY</name>
<dbReference type="Proteomes" id="UP000095284">
    <property type="component" value="Unplaced"/>
</dbReference>
<gene>
    <name evidence="3" type="ORF">BXYJ_LOCUS6786</name>
</gene>
<dbReference type="OrthoDB" id="74178at2759"/>
<dbReference type="EMBL" id="CAJFDI010000003">
    <property type="protein sequence ID" value="CAD5221654.1"/>
    <property type="molecule type" value="Genomic_DNA"/>
</dbReference>
<dbReference type="SMR" id="A0A1I7ST58"/>
<dbReference type="AlphaFoldDB" id="A0A1I7ST58"/>
<evidence type="ECO:0000313" key="6">
    <source>
        <dbReference type="WBParaSite" id="BXY_1622800.1"/>
    </source>
</evidence>
<feature type="compositionally biased region" description="Acidic residues" evidence="2">
    <location>
        <begin position="63"/>
        <end position="75"/>
    </location>
</feature>
<reference evidence="3" key="2">
    <citation type="submission" date="2020-09" db="EMBL/GenBank/DDBJ databases">
        <authorList>
            <person name="Kikuchi T."/>
        </authorList>
    </citation>
    <scope>NUCLEOTIDE SEQUENCE</scope>
    <source>
        <strain evidence="3">Ka4C1</strain>
    </source>
</reference>
<feature type="coiled-coil region" evidence="1">
    <location>
        <begin position="570"/>
        <end position="625"/>
    </location>
</feature>
<accession>A0A1I7ST58</accession>
<dbReference type="Proteomes" id="UP000582659">
    <property type="component" value="Unassembled WGS sequence"/>
</dbReference>
<evidence type="ECO:0000256" key="2">
    <source>
        <dbReference type="SAM" id="MobiDB-lite"/>
    </source>
</evidence>
<evidence type="ECO:0000256" key="1">
    <source>
        <dbReference type="SAM" id="Coils"/>
    </source>
</evidence>
<dbReference type="InterPro" id="IPR052602">
    <property type="entry name" value="Growth_transcription_reg"/>
</dbReference>
<proteinExistence type="predicted"/>
<feature type="coiled-coil region" evidence="1">
    <location>
        <begin position="251"/>
        <end position="420"/>
    </location>
</feature>
<dbReference type="WBParaSite" id="BXY_1622800.1">
    <property type="protein sequence ID" value="BXY_1622800.1"/>
    <property type="gene ID" value="BXY_1622800"/>
</dbReference>
<keyword evidence="5" id="KW-1185">Reference proteome</keyword>
<keyword evidence="1" id="KW-0175">Coiled coil</keyword>
<feature type="compositionally biased region" description="Polar residues" evidence="2">
    <location>
        <begin position="130"/>
        <end position="143"/>
    </location>
</feature>
<sequence>MNLSWAEKLAKNALLTAQKRIDSVLDIKAEENEEGERLEKQVAQAEDGPEDETSNSPTAELSENIEEEGEEEEPPSEYQDATEQVEPLFHVDLPEQHEEDWAQNFSPLAVNKEDIVEAEPNPIRDAHGEPSTSLIHYSPSSNSPDEEECQRSEPNEPQEETNQIDLSCVKDTDTVKEEHREDVVTVASSDIVVIRNVDDWSLASGSHRRAVSDQMSIIGNNGFNHGDGYDETLHEKISALEAKIKHRDQRITELSHQNEKLKIQNTNLIQKNKSINNKLGAESKLQKKLAEKENELAELMEEGKNLSILNGKQAKELKRLKDIEKDFESQRNLLQDAMDNIHTLTDVQERLERENSSLKQKLGEQQKEFEELKTNLNMKKEAQEDLKLAEQRCQSQKCQIAQLEQRVDELMTAQREAAEQIAISNAPLHARIEELEAELKESHSSKYVIQKKLRFADENIENLKKKMTDEITILKQQLTSLRRQNKEFEDKVCELQREKSDLIEEISNLKTLSNSMETDLLEEINGLKNQLYKKEEEIADLKCELISAHQNPVEKAVIIQQNDPDIVERIGELEREASNLRIKYKELEEAHDTLLLIHGEGTVKLEELEQENQEIKKFCKEQTLLLAKLND</sequence>
<dbReference type="EMBL" id="CAJFCV020000003">
    <property type="protein sequence ID" value="CAG9108709.1"/>
    <property type="molecule type" value="Genomic_DNA"/>
</dbReference>
<reference evidence="6" key="1">
    <citation type="submission" date="2016-11" db="UniProtKB">
        <authorList>
            <consortium name="WormBaseParasite"/>
        </authorList>
    </citation>
    <scope>IDENTIFICATION</scope>
</reference>
<dbReference type="PANTHER" id="PTHR46515">
    <property type="entry name" value="TATA ELEMENT MODULATORY FACTOR TMF1"/>
    <property type="match status" value="1"/>
</dbReference>
<protein>
    <submittedName>
        <fullName evidence="3">(pine wood nematode) hypothetical protein</fullName>
    </submittedName>
</protein>
<dbReference type="Proteomes" id="UP000659654">
    <property type="component" value="Unassembled WGS sequence"/>
</dbReference>
<evidence type="ECO:0000313" key="5">
    <source>
        <dbReference type="Proteomes" id="UP000659654"/>
    </source>
</evidence>
<dbReference type="GO" id="GO:0005794">
    <property type="term" value="C:Golgi apparatus"/>
    <property type="evidence" value="ECO:0007669"/>
    <property type="project" value="TreeGrafter"/>
</dbReference>